<feature type="domain" description="HTH deoR-type" evidence="3">
    <location>
        <begin position="1"/>
        <end position="39"/>
    </location>
</feature>
<evidence type="ECO:0000259" key="3">
    <source>
        <dbReference type="PROSITE" id="PS51000"/>
    </source>
</evidence>
<dbReference type="eggNOG" id="COG1349">
    <property type="taxonomic scope" value="Bacteria"/>
</dbReference>
<protein>
    <submittedName>
        <fullName evidence="4">DeoR family transcriptional regulator</fullName>
    </submittedName>
</protein>
<dbReference type="PROSITE" id="PS51000">
    <property type="entry name" value="HTH_DEOR_2"/>
    <property type="match status" value="1"/>
</dbReference>
<proteinExistence type="predicted"/>
<dbReference type="STRING" id="1423755.FC40_GL000183"/>
<evidence type="ECO:0000313" key="5">
    <source>
        <dbReference type="Proteomes" id="UP000051054"/>
    </source>
</evidence>
<keyword evidence="1" id="KW-0805">Transcription regulation</keyword>
<dbReference type="SUPFAM" id="SSF46785">
    <property type="entry name" value="Winged helix' DNA-binding domain"/>
    <property type="match status" value="1"/>
</dbReference>
<dbReference type="Pfam" id="PF08220">
    <property type="entry name" value="HTH_DeoR"/>
    <property type="match status" value="1"/>
</dbReference>
<dbReference type="PATRIC" id="fig|1423755.3.peg.196"/>
<accession>A0A0R1WYW3</accession>
<sequence length="230" mass="25528">MKLQDICNRTTSSESSIRRDFQVLEDQGQLVRIHGGAKIKQSLQRELDMLGKATQNISDKEKIAQFVATLIQDDDVLYLDAGTTTLALIPFLKGKHHLTVVTNGVEHASRLSDFNIRTFLLGGQLKNTTKAVVGVEAVRNLANFRFNKAFLGINGIHEKYGLTTPDPEEAEIKKIAIERSEKSYVLADQSKFNCVSFTKVAATNVVTIITNQLPNNIKSHFGSNTKIQEV</sequence>
<comment type="caution">
    <text evidence="4">The sequence shown here is derived from an EMBL/GenBank/DDBJ whole genome shotgun (WGS) entry which is preliminary data.</text>
</comment>
<dbReference type="InterPro" id="IPR014036">
    <property type="entry name" value="DeoR-like_C"/>
</dbReference>
<dbReference type="Gene3D" id="3.40.50.1360">
    <property type="match status" value="1"/>
</dbReference>
<keyword evidence="2" id="KW-0804">Transcription</keyword>
<dbReference type="InterPro" id="IPR050313">
    <property type="entry name" value="Carb_Metab_HTH_regulators"/>
</dbReference>
<organism evidence="4 5">
    <name type="scientific">Ligilactobacillus hayakitensis DSM 18933 = JCM 14209</name>
    <dbReference type="NCBI Taxonomy" id="1423755"/>
    <lineage>
        <taxon>Bacteria</taxon>
        <taxon>Bacillati</taxon>
        <taxon>Bacillota</taxon>
        <taxon>Bacilli</taxon>
        <taxon>Lactobacillales</taxon>
        <taxon>Lactobacillaceae</taxon>
        <taxon>Ligilactobacillus</taxon>
    </lineage>
</organism>
<evidence type="ECO:0000313" key="4">
    <source>
        <dbReference type="EMBL" id="KRM19372.1"/>
    </source>
</evidence>
<keyword evidence="5" id="KW-1185">Reference proteome</keyword>
<dbReference type="InterPro" id="IPR037171">
    <property type="entry name" value="NagB/RpiA_transferase-like"/>
</dbReference>
<dbReference type="InterPro" id="IPR001034">
    <property type="entry name" value="DeoR_HTH"/>
</dbReference>
<reference evidence="4 5" key="1">
    <citation type="journal article" date="2015" name="Genome Announc.">
        <title>Expanding the biotechnology potential of lactobacilli through comparative genomics of 213 strains and associated genera.</title>
        <authorList>
            <person name="Sun Z."/>
            <person name="Harris H.M."/>
            <person name="McCann A."/>
            <person name="Guo C."/>
            <person name="Argimon S."/>
            <person name="Zhang W."/>
            <person name="Yang X."/>
            <person name="Jeffery I.B."/>
            <person name="Cooney J.C."/>
            <person name="Kagawa T.F."/>
            <person name="Liu W."/>
            <person name="Song Y."/>
            <person name="Salvetti E."/>
            <person name="Wrobel A."/>
            <person name="Rasinkangas P."/>
            <person name="Parkhill J."/>
            <person name="Rea M.C."/>
            <person name="O'Sullivan O."/>
            <person name="Ritari J."/>
            <person name="Douillard F.P."/>
            <person name="Paul Ross R."/>
            <person name="Yang R."/>
            <person name="Briner A.E."/>
            <person name="Felis G.E."/>
            <person name="de Vos W.M."/>
            <person name="Barrangou R."/>
            <person name="Klaenhammer T.R."/>
            <person name="Caufield P.W."/>
            <person name="Cui Y."/>
            <person name="Zhang H."/>
            <person name="O'Toole P.W."/>
        </authorList>
    </citation>
    <scope>NUCLEOTIDE SEQUENCE [LARGE SCALE GENOMIC DNA]</scope>
    <source>
        <strain evidence="4 5">DSM 18933</strain>
    </source>
</reference>
<dbReference type="InterPro" id="IPR036390">
    <property type="entry name" value="WH_DNA-bd_sf"/>
</dbReference>
<dbReference type="Pfam" id="PF00455">
    <property type="entry name" value="DeoRC"/>
    <property type="match status" value="1"/>
</dbReference>
<evidence type="ECO:0000256" key="1">
    <source>
        <dbReference type="ARBA" id="ARBA00023015"/>
    </source>
</evidence>
<evidence type="ECO:0000256" key="2">
    <source>
        <dbReference type="ARBA" id="ARBA00023163"/>
    </source>
</evidence>
<dbReference type="SMART" id="SM01134">
    <property type="entry name" value="DeoRC"/>
    <property type="match status" value="1"/>
</dbReference>
<dbReference type="Proteomes" id="UP000051054">
    <property type="component" value="Unassembled WGS sequence"/>
</dbReference>
<dbReference type="PANTHER" id="PTHR30363">
    <property type="entry name" value="HTH-TYPE TRANSCRIPTIONAL REGULATOR SRLR-RELATED"/>
    <property type="match status" value="1"/>
</dbReference>
<dbReference type="PANTHER" id="PTHR30363:SF56">
    <property type="entry name" value="TRANSCRIPTIONAL REGULATOR, DEOR FAMILY"/>
    <property type="match status" value="1"/>
</dbReference>
<dbReference type="GO" id="GO:0003700">
    <property type="term" value="F:DNA-binding transcription factor activity"/>
    <property type="evidence" value="ECO:0007669"/>
    <property type="project" value="InterPro"/>
</dbReference>
<gene>
    <name evidence="4" type="ORF">FC40_GL000183</name>
</gene>
<name>A0A0R1WYW3_9LACO</name>
<dbReference type="PRINTS" id="PR00037">
    <property type="entry name" value="HTHLACR"/>
</dbReference>
<dbReference type="AlphaFoldDB" id="A0A0R1WYW3"/>
<dbReference type="EMBL" id="AZGD01000052">
    <property type="protein sequence ID" value="KRM19372.1"/>
    <property type="molecule type" value="Genomic_DNA"/>
</dbReference>
<dbReference type="SUPFAM" id="SSF100950">
    <property type="entry name" value="NagB/RpiA/CoA transferase-like"/>
    <property type="match status" value="1"/>
</dbReference>